<dbReference type="InterPro" id="IPR017871">
    <property type="entry name" value="ABC_transporter-like_CS"/>
</dbReference>
<evidence type="ECO:0000256" key="1">
    <source>
        <dbReference type="ARBA" id="ARBA00004651"/>
    </source>
</evidence>
<dbReference type="Proteomes" id="UP001526426">
    <property type="component" value="Unassembled WGS sequence"/>
</dbReference>
<dbReference type="InterPro" id="IPR003593">
    <property type="entry name" value="AAA+_ATPase"/>
</dbReference>
<dbReference type="InterPro" id="IPR011527">
    <property type="entry name" value="ABC1_TM_dom"/>
</dbReference>
<dbReference type="SUPFAM" id="SSF52540">
    <property type="entry name" value="P-loop containing nucleoside triphosphate hydrolases"/>
    <property type="match status" value="1"/>
</dbReference>
<dbReference type="InterPro" id="IPR036640">
    <property type="entry name" value="ABC1_TM_sf"/>
</dbReference>
<evidence type="ECO:0000256" key="4">
    <source>
        <dbReference type="ARBA" id="ARBA00022840"/>
    </source>
</evidence>
<reference evidence="10 11" key="1">
    <citation type="submission" date="2021-08" db="EMBL/GenBank/DDBJ databases">
        <title>Draft genome sequence of Spirulina subsalsa with high tolerance to salinity and hype-accumulation of phycocyanin.</title>
        <authorList>
            <person name="Pei H."/>
            <person name="Jiang L."/>
        </authorList>
    </citation>
    <scope>NUCLEOTIDE SEQUENCE [LARGE SCALE GENOMIC DNA]</scope>
    <source>
        <strain evidence="10 11">FACHB-351</strain>
    </source>
</reference>
<dbReference type="PROSITE" id="PS00211">
    <property type="entry name" value="ABC_TRANSPORTER_1"/>
    <property type="match status" value="1"/>
</dbReference>
<evidence type="ECO:0000259" key="8">
    <source>
        <dbReference type="PROSITE" id="PS50893"/>
    </source>
</evidence>
<feature type="transmembrane region" description="Helical" evidence="7">
    <location>
        <begin position="20"/>
        <end position="44"/>
    </location>
</feature>
<dbReference type="PANTHER" id="PTHR24221:SF654">
    <property type="entry name" value="ATP-BINDING CASSETTE SUB-FAMILY B MEMBER 6"/>
    <property type="match status" value="1"/>
</dbReference>
<evidence type="ECO:0000256" key="5">
    <source>
        <dbReference type="ARBA" id="ARBA00022989"/>
    </source>
</evidence>
<proteinExistence type="predicted"/>
<feature type="transmembrane region" description="Helical" evidence="7">
    <location>
        <begin position="264"/>
        <end position="285"/>
    </location>
</feature>
<name>A0ABT3L719_9CYAN</name>
<dbReference type="PANTHER" id="PTHR24221">
    <property type="entry name" value="ATP-BINDING CASSETTE SUB-FAMILY B"/>
    <property type="match status" value="1"/>
</dbReference>
<keyword evidence="6 7" id="KW-0472">Membrane</keyword>
<dbReference type="InterPro" id="IPR003439">
    <property type="entry name" value="ABC_transporter-like_ATP-bd"/>
</dbReference>
<dbReference type="RefSeq" id="WP_265265169.1">
    <property type="nucleotide sequence ID" value="NZ_JAIHOM010000065.1"/>
</dbReference>
<dbReference type="Pfam" id="PF00005">
    <property type="entry name" value="ABC_tran"/>
    <property type="match status" value="1"/>
</dbReference>
<evidence type="ECO:0000256" key="2">
    <source>
        <dbReference type="ARBA" id="ARBA00022692"/>
    </source>
</evidence>
<dbReference type="Gene3D" id="3.40.50.300">
    <property type="entry name" value="P-loop containing nucleotide triphosphate hydrolases"/>
    <property type="match status" value="1"/>
</dbReference>
<dbReference type="EMBL" id="JAIHOM010000065">
    <property type="protein sequence ID" value="MCW6037312.1"/>
    <property type="molecule type" value="Genomic_DNA"/>
</dbReference>
<evidence type="ECO:0000256" key="3">
    <source>
        <dbReference type="ARBA" id="ARBA00022741"/>
    </source>
</evidence>
<sequence length="604" mass="67684">MLNYLSKVFYIIPSRKTRLIWIFLLFLFLSCLEVFGLGLIAPFLSLATEPDLIETNTISQQLYQYFSFQSKGLFVATIGFIIIGVFIVKSVLAWRIRVYILQFGFWVRGELCRKLISQYLAAPYYFHLTRNSAELIQQITEYTRFFAIDIVIELLNTSSSLMIAVAITILLCFNSLVTVLAILLICLPLVILLVFVRKKIRYWGKKATRSNEQMVRVINHSLGGIKESKVIGCSNYFEQQISEEADIYERASSWVFSVILLPRLIMETVLVILLIGATSVVLIIYQDITDLIAVLGVFALASLRLVPSLTQVTSGLYKLRSQSYTLERLYGDLKQLETLNTVSEQNPIVLSSARSFGRNLTNSSPPVLSFQKSIVLDQVAYAYPNSAGLALDKVSLSIERGESIALIGKSGAGKTTLVDVILGLLIPSSGDIQVDGQSIYKNLRDWQNLIGYIPQSIFLMDDTIEKNIAFGVREEEIDSERLKRAIHSAQLDELMADLPDGVKTMVGERGVRLSGGQRQRIGIARALYHERDILVLDEATAALDNETEGLVTESIRSLSGSKTMIIIAHRLTTVEHCDRVYMMDKGRILKVGSYQEIVVEGDLL</sequence>
<dbReference type="Gene3D" id="1.20.1560.10">
    <property type="entry name" value="ABC transporter type 1, transmembrane domain"/>
    <property type="match status" value="1"/>
</dbReference>
<dbReference type="SMART" id="SM00382">
    <property type="entry name" value="AAA"/>
    <property type="match status" value="1"/>
</dbReference>
<evidence type="ECO:0000256" key="6">
    <source>
        <dbReference type="ARBA" id="ARBA00023136"/>
    </source>
</evidence>
<feature type="domain" description="ABC transmembrane type-1" evidence="9">
    <location>
        <begin position="20"/>
        <end position="321"/>
    </location>
</feature>
<accession>A0ABT3L719</accession>
<keyword evidence="4 10" id="KW-0067">ATP-binding</keyword>
<dbReference type="InterPro" id="IPR039421">
    <property type="entry name" value="Type_1_exporter"/>
</dbReference>
<dbReference type="PROSITE" id="PS50929">
    <property type="entry name" value="ABC_TM1F"/>
    <property type="match status" value="1"/>
</dbReference>
<evidence type="ECO:0000259" key="9">
    <source>
        <dbReference type="PROSITE" id="PS50929"/>
    </source>
</evidence>
<protein>
    <submittedName>
        <fullName evidence="10">ABC transporter ATP-binding protein/permease</fullName>
    </submittedName>
</protein>
<dbReference type="SUPFAM" id="SSF90123">
    <property type="entry name" value="ABC transporter transmembrane region"/>
    <property type="match status" value="1"/>
</dbReference>
<evidence type="ECO:0000313" key="11">
    <source>
        <dbReference type="Proteomes" id="UP001526426"/>
    </source>
</evidence>
<keyword evidence="2 7" id="KW-0812">Transmembrane</keyword>
<dbReference type="PROSITE" id="PS50893">
    <property type="entry name" value="ABC_TRANSPORTER_2"/>
    <property type="match status" value="1"/>
</dbReference>
<feature type="domain" description="ABC transporter" evidence="8">
    <location>
        <begin position="374"/>
        <end position="603"/>
    </location>
</feature>
<evidence type="ECO:0000313" key="10">
    <source>
        <dbReference type="EMBL" id="MCW6037312.1"/>
    </source>
</evidence>
<feature type="transmembrane region" description="Helical" evidence="7">
    <location>
        <begin position="72"/>
        <end position="92"/>
    </location>
</feature>
<keyword evidence="5 7" id="KW-1133">Transmembrane helix</keyword>
<comment type="subcellular location">
    <subcellularLocation>
        <location evidence="1">Cell membrane</location>
        <topology evidence="1">Multi-pass membrane protein</topology>
    </subcellularLocation>
</comment>
<keyword evidence="11" id="KW-1185">Reference proteome</keyword>
<feature type="transmembrane region" description="Helical" evidence="7">
    <location>
        <begin position="145"/>
        <end position="170"/>
    </location>
</feature>
<dbReference type="GO" id="GO:0005524">
    <property type="term" value="F:ATP binding"/>
    <property type="evidence" value="ECO:0007669"/>
    <property type="project" value="UniProtKB-KW"/>
</dbReference>
<comment type="caution">
    <text evidence="10">The sequence shown here is derived from an EMBL/GenBank/DDBJ whole genome shotgun (WGS) entry which is preliminary data.</text>
</comment>
<dbReference type="PROSITE" id="PS51257">
    <property type="entry name" value="PROKAR_LIPOPROTEIN"/>
    <property type="match status" value="1"/>
</dbReference>
<dbReference type="InterPro" id="IPR027417">
    <property type="entry name" value="P-loop_NTPase"/>
</dbReference>
<organism evidence="10 11">
    <name type="scientific">Spirulina subsalsa FACHB-351</name>
    <dbReference type="NCBI Taxonomy" id="234711"/>
    <lineage>
        <taxon>Bacteria</taxon>
        <taxon>Bacillati</taxon>
        <taxon>Cyanobacteriota</taxon>
        <taxon>Cyanophyceae</taxon>
        <taxon>Spirulinales</taxon>
        <taxon>Spirulinaceae</taxon>
        <taxon>Spirulina</taxon>
    </lineage>
</organism>
<feature type="transmembrane region" description="Helical" evidence="7">
    <location>
        <begin position="176"/>
        <end position="196"/>
    </location>
</feature>
<gene>
    <name evidence="10" type="ORF">K4A83_13670</name>
</gene>
<keyword evidence="3" id="KW-0547">Nucleotide-binding</keyword>
<evidence type="ECO:0000256" key="7">
    <source>
        <dbReference type="SAM" id="Phobius"/>
    </source>
</evidence>